<dbReference type="Proteomes" id="UP000499080">
    <property type="component" value="Unassembled WGS sequence"/>
</dbReference>
<evidence type="ECO:0000313" key="2">
    <source>
        <dbReference type="Proteomes" id="UP000499080"/>
    </source>
</evidence>
<dbReference type="EMBL" id="BGPR01010066">
    <property type="protein sequence ID" value="GBN44058.1"/>
    <property type="molecule type" value="Genomic_DNA"/>
</dbReference>
<organism evidence="1 2">
    <name type="scientific">Araneus ventricosus</name>
    <name type="common">Orbweaver spider</name>
    <name type="synonym">Epeira ventricosa</name>
    <dbReference type="NCBI Taxonomy" id="182803"/>
    <lineage>
        <taxon>Eukaryota</taxon>
        <taxon>Metazoa</taxon>
        <taxon>Ecdysozoa</taxon>
        <taxon>Arthropoda</taxon>
        <taxon>Chelicerata</taxon>
        <taxon>Arachnida</taxon>
        <taxon>Araneae</taxon>
        <taxon>Araneomorphae</taxon>
        <taxon>Entelegynae</taxon>
        <taxon>Araneoidea</taxon>
        <taxon>Araneidae</taxon>
        <taxon>Araneus</taxon>
    </lineage>
</organism>
<sequence>MSGNTRYNVRFSRPAIHVIMSVFRESRIGQFKKTHIPCSRHVLPRGHYVRQFVAKIPAPFMPGLSTYCCGIIIFRARVPDRSLDAPSFFLFFVELKPFVQAQINASVDQ</sequence>
<reference evidence="1 2" key="1">
    <citation type="journal article" date="2019" name="Sci. Rep.">
        <title>Orb-weaving spider Araneus ventricosus genome elucidates the spidroin gene catalogue.</title>
        <authorList>
            <person name="Kono N."/>
            <person name="Nakamura H."/>
            <person name="Ohtoshi R."/>
            <person name="Moran D.A.P."/>
            <person name="Shinohara A."/>
            <person name="Yoshida Y."/>
            <person name="Fujiwara M."/>
            <person name="Mori M."/>
            <person name="Tomita M."/>
            <person name="Arakawa K."/>
        </authorList>
    </citation>
    <scope>NUCLEOTIDE SEQUENCE [LARGE SCALE GENOMIC DNA]</scope>
</reference>
<protein>
    <submittedName>
        <fullName evidence="1">Uncharacterized protein</fullName>
    </submittedName>
</protein>
<name>A0A4Y2NWU4_ARAVE</name>
<accession>A0A4Y2NWU4</accession>
<keyword evidence="2" id="KW-1185">Reference proteome</keyword>
<proteinExistence type="predicted"/>
<comment type="caution">
    <text evidence="1">The sequence shown here is derived from an EMBL/GenBank/DDBJ whole genome shotgun (WGS) entry which is preliminary data.</text>
</comment>
<evidence type="ECO:0000313" key="1">
    <source>
        <dbReference type="EMBL" id="GBN44058.1"/>
    </source>
</evidence>
<dbReference type="AlphaFoldDB" id="A0A4Y2NWU4"/>
<gene>
    <name evidence="1" type="ORF">AVEN_114403_1</name>
</gene>